<dbReference type="AlphaFoldDB" id="A0A4R9GRE7"/>
<comment type="caution">
    <text evidence="2">The sequence shown here is derived from an EMBL/GenBank/DDBJ whole genome shotgun (WGS) entry which is preliminary data.</text>
</comment>
<dbReference type="OrthoDB" id="338341at2"/>
<evidence type="ECO:0000313" key="3">
    <source>
        <dbReference type="Proteomes" id="UP000297855"/>
    </source>
</evidence>
<keyword evidence="1" id="KW-0732">Signal</keyword>
<dbReference type="InterPro" id="IPR046357">
    <property type="entry name" value="PPIase_dom_sf"/>
</dbReference>
<dbReference type="SUPFAM" id="SSF109998">
    <property type="entry name" value="Triger factor/SurA peptide-binding domain-like"/>
    <property type="match status" value="1"/>
</dbReference>
<dbReference type="InterPro" id="IPR026427">
    <property type="entry name" value="Put_pepPro_cis-trans_isomerase"/>
</dbReference>
<keyword evidence="3" id="KW-1185">Reference proteome</keyword>
<dbReference type="PANTHER" id="PTHR47637">
    <property type="entry name" value="CHAPERONE SURA"/>
    <property type="match status" value="1"/>
</dbReference>
<accession>A0A4R9GRE7</accession>
<gene>
    <name evidence="2" type="ORF">EHO61_02365</name>
</gene>
<dbReference type="NCBIfam" id="TIGR04142">
    <property type="entry name" value="PCisTranLspir"/>
    <property type="match status" value="1"/>
</dbReference>
<dbReference type="Gene3D" id="1.10.4030.10">
    <property type="entry name" value="Porin chaperone SurA, peptide-binding domain"/>
    <property type="match status" value="1"/>
</dbReference>
<reference evidence="2" key="1">
    <citation type="journal article" date="2019" name="PLoS Negl. Trop. Dis.">
        <title>Revisiting the worldwide diversity of Leptospira species in the environment.</title>
        <authorList>
            <person name="Vincent A.T."/>
            <person name="Schiettekatte O."/>
            <person name="Bourhy P."/>
            <person name="Veyrier F.J."/>
            <person name="Picardeau M."/>
        </authorList>
    </citation>
    <scope>NUCLEOTIDE SEQUENCE [LARGE SCALE GENOMIC DNA]</scope>
    <source>
        <strain evidence="2">SCS5</strain>
    </source>
</reference>
<dbReference type="EMBL" id="RQEV01000003">
    <property type="protein sequence ID" value="TGK20734.1"/>
    <property type="molecule type" value="Genomic_DNA"/>
</dbReference>
<dbReference type="PANTHER" id="PTHR47637:SF1">
    <property type="entry name" value="CHAPERONE SURA"/>
    <property type="match status" value="1"/>
</dbReference>
<evidence type="ECO:0000313" key="2">
    <source>
        <dbReference type="EMBL" id="TGK20734.1"/>
    </source>
</evidence>
<dbReference type="GO" id="GO:0003755">
    <property type="term" value="F:peptidyl-prolyl cis-trans isomerase activity"/>
    <property type="evidence" value="ECO:0007669"/>
    <property type="project" value="InterPro"/>
</dbReference>
<organism evidence="2 3">
    <name type="scientific">Leptospira fluminis</name>
    <dbReference type="NCBI Taxonomy" id="2484979"/>
    <lineage>
        <taxon>Bacteria</taxon>
        <taxon>Pseudomonadati</taxon>
        <taxon>Spirochaetota</taxon>
        <taxon>Spirochaetia</taxon>
        <taxon>Leptospirales</taxon>
        <taxon>Leptospiraceae</taxon>
        <taxon>Leptospira</taxon>
    </lineage>
</organism>
<evidence type="ECO:0000256" key="1">
    <source>
        <dbReference type="ARBA" id="ARBA00022729"/>
    </source>
</evidence>
<dbReference type="Gene3D" id="3.10.50.40">
    <property type="match status" value="1"/>
</dbReference>
<keyword evidence="2" id="KW-0413">Isomerase</keyword>
<dbReference type="InterPro" id="IPR050280">
    <property type="entry name" value="OMP_Chaperone_SurA"/>
</dbReference>
<name>A0A4R9GRE7_9LEPT</name>
<protein>
    <submittedName>
        <fullName evidence="2">Putative peptidyl-prolyl cis-trans isomerase</fullName>
    </submittedName>
</protein>
<dbReference type="Proteomes" id="UP000297855">
    <property type="component" value="Unassembled WGS sequence"/>
</dbReference>
<sequence length="366" mass="41870">MNLGPSNGQVFPVPSFRKLFVTILRSGDSRPFLALAFFASAIVTDPAHSAESINRIIATVGSHSISELDYDDALDKYQKLSRFLKNEDMRKSQRTRVIDFLIDRAIVDTIADEESIQVNEKRLEGEIEKRMELMGLTSRKQFERAIETSSGMPYDLWITELPYQIKRGQLLQYKVPMPPPAEKDVRNWYALNKDKVGFEIQYRLIAIAPNNDSIAEEARIHKEATELRKTLQADPNSFTLIAGSPRNGDTKLRARKGLVDWISSFELFKISKSSAIATSTLQAGGVSEVFRDEYKRYCIIKVEGKRATPFETVKGGIMNILAREKEEENFQKWVREQRSTVTIQIFDDSYKKENKIPDHKESIHLD</sequence>
<dbReference type="Pfam" id="PF13624">
    <property type="entry name" value="SurA_N_3"/>
    <property type="match status" value="1"/>
</dbReference>
<dbReference type="InterPro" id="IPR027304">
    <property type="entry name" value="Trigger_fact/SurA_dom_sf"/>
</dbReference>
<proteinExistence type="predicted"/>